<comment type="caution">
    <text evidence="2">The sequence shown here is derived from an EMBL/GenBank/DDBJ whole genome shotgun (WGS) entry which is preliminary data.</text>
</comment>
<dbReference type="EMBL" id="WKFB01000475">
    <property type="protein sequence ID" value="KAF6721914.1"/>
    <property type="molecule type" value="Genomic_DNA"/>
</dbReference>
<accession>A0A834C5X9</accession>
<evidence type="ECO:0000256" key="1">
    <source>
        <dbReference type="SAM" id="MobiDB-lite"/>
    </source>
</evidence>
<feature type="compositionally biased region" description="Basic and acidic residues" evidence="1">
    <location>
        <begin position="40"/>
        <end position="51"/>
    </location>
</feature>
<sequence>MGVQSELELIEMVCGCLEENGKENQSKREDVRALPGVQRRSHEESEVDCREVGTGSALGAGAARAGSSGHARGCQSCTVRFTFAPVRRASPRTDTLRASGGLNGLENRSARNLLRVPGADGPPLPPKLLCRVRRPAAGSRVRLSSVTLTARFFPLRTYGG</sequence>
<evidence type="ECO:0000313" key="3">
    <source>
        <dbReference type="Proteomes" id="UP000646548"/>
    </source>
</evidence>
<reference evidence="2" key="1">
    <citation type="journal article" name="BMC Genomics">
        <title>Long-read sequencing and de novo genome assembly of marine medaka (Oryzias melastigma).</title>
        <authorList>
            <person name="Liang P."/>
            <person name="Saqib H.S.A."/>
            <person name="Ni X."/>
            <person name="Shen Y."/>
        </authorList>
    </citation>
    <scope>NUCLEOTIDE SEQUENCE</scope>
    <source>
        <strain evidence="2">Bigg-433</strain>
    </source>
</reference>
<evidence type="ECO:0000313" key="2">
    <source>
        <dbReference type="EMBL" id="KAF6721914.1"/>
    </source>
</evidence>
<organism evidence="2 3">
    <name type="scientific">Oryzias melastigma</name>
    <name type="common">Marine medaka</name>
    <dbReference type="NCBI Taxonomy" id="30732"/>
    <lineage>
        <taxon>Eukaryota</taxon>
        <taxon>Metazoa</taxon>
        <taxon>Chordata</taxon>
        <taxon>Craniata</taxon>
        <taxon>Vertebrata</taxon>
        <taxon>Euteleostomi</taxon>
        <taxon>Actinopterygii</taxon>
        <taxon>Neopterygii</taxon>
        <taxon>Teleostei</taxon>
        <taxon>Neoteleostei</taxon>
        <taxon>Acanthomorphata</taxon>
        <taxon>Ovalentaria</taxon>
        <taxon>Atherinomorphae</taxon>
        <taxon>Beloniformes</taxon>
        <taxon>Adrianichthyidae</taxon>
        <taxon>Oryziinae</taxon>
        <taxon>Oryzias</taxon>
    </lineage>
</organism>
<protein>
    <submittedName>
        <fullName evidence="2">Uncharacterized protein</fullName>
    </submittedName>
</protein>
<dbReference type="Proteomes" id="UP000646548">
    <property type="component" value="Unassembled WGS sequence"/>
</dbReference>
<gene>
    <name evidence="2" type="ORF">FQA47_019481</name>
</gene>
<proteinExistence type="predicted"/>
<dbReference type="AlphaFoldDB" id="A0A834C5X9"/>
<feature type="region of interest" description="Disordered" evidence="1">
    <location>
        <begin position="25"/>
        <end position="52"/>
    </location>
</feature>
<name>A0A834C5X9_ORYME</name>